<dbReference type="GO" id="GO:0005840">
    <property type="term" value="C:ribosome"/>
    <property type="evidence" value="ECO:0007669"/>
    <property type="project" value="UniProtKB-KW"/>
</dbReference>
<dbReference type="AlphaFoldDB" id="A0A7C5U5V4"/>
<feature type="domain" description="Large ribosomal subunit protein uL15/eL18" evidence="3">
    <location>
        <begin position="17"/>
        <end position="110"/>
    </location>
</feature>
<proteinExistence type="predicted"/>
<protein>
    <submittedName>
        <fullName evidence="4">50S ribosomal protein L18e</fullName>
    </submittedName>
</protein>
<dbReference type="GO" id="GO:1990904">
    <property type="term" value="C:ribonucleoprotein complex"/>
    <property type="evidence" value="ECO:0007669"/>
    <property type="project" value="UniProtKB-KW"/>
</dbReference>
<dbReference type="NCBIfam" id="NF003079">
    <property type="entry name" value="PRK04005.1"/>
    <property type="match status" value="1"/>
</dbReference>
<evidence type="ECO:0000259" key="3">
    <source>
        <dbReference type="Pfam" id="PF17135"/>
    </source>
</evidence>
<gene>
    <name evidence="4" type="ORF">ENM42_02070</name>
</gene>
<name>A0A7C5U5V4_CALS0</name>
<dbReference type="Gene3D" id="3.100.10.10">
    <property type="match status" value="1"/>
</dbReference>
<evidence type="ECO:0000313" key="4">
    <source>
        <dbReference type="EMBL" id="HHR40596.1"/>
    </source>
</evidence>
<dbReference type="SUPFAM" id="SSF52080">
    <property type="entry name" value="Ribosomal proteins L15p and L18e"/>
    <property type="match status" value="1"/>
</dbReference>
<evidence type="ECO:0000256" key="2">
    <source>
        <dbReference type="ARBA" id="ARBA00023274"/>
    </source>
</evidence>
<sequence length="111" mass="12520">MRPRTEIEIAIRRNAPKTAFRERLLREIKRSKRNRRVVNLSRIQRHAEDNDVVFVPGKVLGSGVFTKKITVGAFSFSESAIKKITAAGGRALLVQDFLKEFPRGSEVTIIG</sequence>
<reference evidence="4" key="1">
    <citation type="journal article" date="2020" name="mSystems">
        <title>Genome- and Community-Level Interaction Insights into Carbon Utilization and Element Cycling Functions of Hydrothermarchaeota in Hydrothermal Sediment.</title>
        <authorList>
            <person name="Zhou Z."/>
            <person name="Liu Y."/>
            <person name="Xu W."/>
            <person name="Pan J."/>
            <person name="Luo Z.H."/>
            <person name="Li M."/>
        </authorList>
    </citation>
    <scope>NUCLEOTIDE SEQUENCE [LARGE SCALE GENOMIC DNA]</scope>
    <source>
        <strain evidence="4">SpSt-1084</strain>
    </source>
</reference>
<dbReference type="EMBL" id="DRXS01000114">
    <property type="protein sequence ID" value="HHR40596.1"/>
    <property type="molecule type" value="Genomic_DNA"/>
</dbReference>
<dbReference type="InterPro" id="IPR021131">
    <property type="entry name" value="Ribosomal_uL15/eL18"/>
</dbReference>
<keyword evidence="1 4" id="KW-0689">Ribosomal protein</keyword>
<organism evidence="4">
    <name type="scientific">Caldiarchaeum subterraneum</name>
    <dbReference type="NCBI Taxonomy" id="311458"/>
    <lineage>
        <taxon>Archaea</taxon>
        <taxon>Nitrososphaerota</taxon>
        <taxon>Candidatus Caldarchaeales</taxon>
        <taxon>Candidatus Caldarchaeaceae</taxon>
        <taxon>Candidatus Caldarchaeum</taxon>
    </lineage>
</organism>
<comment type="caution">
    <text evidence="4">The sequence shown here is derived from an EMBL/GenBank/DDBJ whole genome shotgun (WGS) entry which is preliminary data.</text>
</comment>
<evidence type="ECO:0000256" key="1">
    <source>
        <dbReference type="ARBA" id="ARBA00022980"/>
    </source>
</evidence>
<dbReference type="Pfam" id="PF17135">
    <property type="entry name" value="Ribosomal_L18"/>
    <property type="match status" value="1"/>
</dbReference>
<keyword evidence="2" id="KW-0687">Ribonucleoprotein</keyword>
<accession>A0A7C5U5V4</accession>
<dbReference type="InterPro" id="IPR036227">
    <property type="entry name" value="Ribosomal_uL15/eL18_sf"/>
</dbReference>